<organism evidence="1 2">
    <name type="scientific">Mycena alexandri</name>
    <dbReference type="NCBI Taxonomy" id="1745969"/>
    <lineage>
        <taxon>Eukaryota</taxon>
        <taxon>Fungi</taxon>
        <taxon>Dikarya</taxon>
        <taxon>Basidiomycota</taxon>
        <taxon>Agaricomycotina</taxon>
        <taxon>Agaricomycetes</taxon>
        <taxon>Agaricomycetidae</taxon>
        <taxon>Agaricales</taxon>
        <taxon>Marasmiineae</taxon>
        <taxon>Mycenaceae</taxon>
        <taxon>Mycena</taxon>
    </lineage>
</organism>
<evidence type="ECO:0000313" key="1">
    <source>
        <dbReference type="EMBL" id="KAJ7040695.1"/>
    </source>
</evidence>
<name>A0AAD6T7W4_9AGAR</name>
<dbReference type="AlphaFoldDB" id="A0AAD6T7W4"/>
<gene>
    <name evidence="1" type="ORF">C8F04DRAFT_225083</name>
</gene>
<accession>A0AAD6T7W4</accession>
<proteinExistence type="predicted"/>
<comment type="caution">
    <text evidence="1">The sequence shown here is derived from an EMBL/GenBank/DDBJ whole genome shotgun (WGS) entry which is preliminary data.</text>
</comment>
<protein>
    <submittedName>
        <fullName evidence="1">Uncharacterized protein</fullName>
    </submittedName>
</protein>
<dbReference type="EMBL" id="JARJCM010000020">
    <property type="protein sequence ID" value="KAJ7040695.1"/>
    <property type="molecule type" value="Genomic_DNA"/>
</dbReference>
<dbReference type="Proteomes" id="UP001218188">
    <property type="component" value="Unassembled WGS sequence"/>
</dbReference>
<keyword evidence="2" id="KW-1185">Reference proteome</keyword>
<evidence type="ECO:0000313" key="2">
    <source>
        <dbReference type="Proteomes" id="UP001218188"/>
    </source>
</evidence>
<sequence>MSFCVSTHVERMTEPSCVAVEVRCDAAGPAERRRRGVGRRASIGGEFDANVVPACRDGTVVQRDADAAEEGAAGRNGRFAVSPTSWALGMVVVAFVANSNFSLLILPRTGLGAKRAACHVYIPREFCRQRRLGTITGGLTERRKARCWAFEQFIQDSSLRYRTKREPARCALTVGNLNKFELRLVRLVVRHPGLLSGRLYLTGGGSIISNRYRTVAAKTSGCWLNSGVVVEDISGMSQKGVIFTVTPV</sequence>
<reference evidence="1" key="1">
    <citation type="submission" date="2023-03" db="EMBL/GenBank/DDBJ databases">
        <title>Massive genome expansion in bonnet fungi (Mycena s.s.) driven by repeated elements and novel gene families across ecological guilds.</title>
        <authorList>
            <consortium name="Lawrence Berkeley National Laboratory"/>
            <person name="Harder C.B."/>
            <person name="Miyauchi S."/>
            <person name="Viragh M."/>
            <person name="Kuo A."/>
            <person name="Thoen E."/>
            <person name="Andreopoulos B."/>
            <person name="Lu D."/>
            <person name="Skrede I."/>
            <person name="Drula E."/>
            <person name="Henrissat B."/>
            <person name="Morin E."/>
            <person name="Kohler A."/>
            <person name="Barry K."/>
            <person name="LaButti K."/>
            <person name="Morin E."/>
            <person name="Salamov A."/>
            <person name="Lipzen A."/>
            <person name="Mereny Z."/>
            <person name="Hegedus B."/>
            <person name="Baldrian P."/>
            <person name="Stursova M."/>
            <person name="Weitz H."/>
            <person name="Taylor A."/>
            <person name="Grigoriev I.V."/>
            <person name="Nagy L.G."/>
            <person name="Martin F."/>
            <person name="Kauserud H."/>
        </authorList>
    </citation>
    <scope>NUCLEOTIDE SEQUENCE</scope>
    <source>
        <strain evidence="1">CBHHK200</strain>
    </source>
</reference>